<dbReference type="InterPro" id="IPR058533">
    <property type="entry name" value="Cation_efflux_TM"/>
</dbReference>
<evidence type="ECO:0000256" key="7">
    <source>
        <dbReference type="ARBA" id="ARBA00023065"/>
    </source>
</evidence>
<feature type="domain" description="Cation efflux protein transmembrane" evidence="11">
    <location>
        <begin position="75"/>
        <end position="262"/>
    </location>
</feature>
<evidence type="ECO:0000256" key="1">
    <source>
        <dbReference type="ARBA" id="ARBA00004141"/>
    </source>
</evidence>
<comment type="similarity">
    <text evidence="2">Belongs to the cation diffusion facilitator (CDF) transporter (TC 2.A.4) family. SLC30A subfamily.</text>
</comment>
<dbReference type="InterPro" id="IPR002524">
    <property type="entry name" value="Cation_efflux"/>
</dbReference>
<keyword evidence="5" id="KW-0862">Zinc</keyword>
<evidence type="ECO:0000256" key="6">
    <source>
        <dbReference type="ARBA" id="ARBA00022989"/>
    </source>
</evidence>
<name>A0ABW9SH52_9BURK</name>
<feature type="compositionally biased region" description="Basic and acidic residues" evidence="9">
    <location>
        <begin position="1"/>
        <end position="23"/>
    </location>
</feature>
<dbReference type="InterPro" id="IPR050681">
    <property type="entry name" value="CDF/SLC30A"/>
</dbReference>
<evidence type="ECO:0000256" key="8">
    <source>
        <dbReference type="ARBA" id="ARBA00023136"/>
    </source>
</evidence>
<feature type="transmembrane region" description="Helical" evidence="10">
    <location>
        <begin position="207"/>
        <end position="233"/>
    </location>
</feature>
<evidence type="ECO:0000256" key="4">
    <source>
        <dbReference type="ARBA" id="ARBA00022692"/>
    </source>
</evidence>
<dbReference type="Proteomes" id="UP000735592">
    <property type="component" value="Unassembled WGS sequence"/>
</dbReference>
<feature type="transmembrane region" description="Helical" evidence="10">
    <location>
        <begin position="139"/>
        <end position="159"/>
    </location>
</feature>
<dbReference type="Gene3D" id="1.20.1510.10">
    <property type="entry name" value="Cation efflux protein transmembrane domain"/>
    <property type="match status" value="1"/>
</dbReference>
<evidence type="ECO:0000256" key="3">
    <source>
        <dbReference type="ARBA" id="ARBA00022448"/>
    </source>
</evidence>
<keyword evidence="14" id="KW-1185">Reference proteome</keyword>
<dbReference type="NCBIfam" id="TIGR01297">
    <property type="entry name" value="CDF"/>
    <property type="match status" value="1"/>
</dbReference>
<dbReference type="EMBL" id="WNKW01000001">
    <property type="protein sequence ID" value="MTW31382.1"/>
    <property type="molecule type" value="Genomic_DNA"/>
</dbReference>
<feature type="region of interest" description="Disordered" evidence="9">
    <location>
        <begin position="1"/>
        <end position="65"/>
    </location>
</feature>
<keyword evidence="6 10" id="KW-1133">Transmembrane helix</keyword>
<keyword evidence="3" id="KW-0813">Transport</keyword>
<dbReference type="SUPFAM" id="SSF160240">
    <property type="entry name" value="Cation efflux protein cytoplasmic domain-like"/>
    <property type="match status" value="1"/>
</dbReference>
<evidence type="ECO:0000256" key="10">
    <source>
        <dbReference type="SAM" id="Phobius"/>
    </source>
</evidence>
<accession>A0ABW9SH52</accession>
<evidence type="ECO:0000256" key="9">
    <source>
        <dbReference type="SAM" id="MobiDB-lite"/>
    </source>
</evidence>
<dbReference type="RefSeq" id="WP_155432775.1">
    <property type="nucleotide sequence ID" value="NZ_JBHLXK010000001.1"/>
</dbReference>
<comment type="subcellular location">
    <subcellularLocation>
        <location evidence="1">Membrane</location>
        <topology evidence="1">Multi-pass membrane protein</topology>
    </subcellularLocation>
</comment>
<evidence type="ECO:0000256" key="5">
    <source>
        <dbReference type="ARBA" id="ARBA00022906"/>
    </source>
</evidence>
<evidence type="ECO:0000256" key="2">
    <source>
        <dbReference type="ARBA" id="ARBA00008873"/>
    </source>
</evidence>
<keyword evidence="8 10" id="KW-0472">Membrane</keyword>
<dbReference type="SUPFAM" id="SSF161111">
    <property type="entry name" value="Cation efflux protein transmembrane domain-like"/>
    <property type="match status" value="1"/>
</dbReference>
<feature type="transmembrane region" description="Helical" evidence="10">
    <location>
        <begin position="171"/>
        <end position="195"/>
    </location>
</feature>
<evidence type="ECO:0000313" key="13">
    <source>
        <dbReference type="EMBL" id="MTW31382.1"/>
    </source>
</evidence>
<feature type="transmembrane region" description="Helical" evidence="10">
    <location>
        <begin position="239"/>
        <end position="256"/>
    </location>
</feature>
<dbReference type="PANTHER" id="PTHR11562">
    <property type="entry name" value="CATION EFFLUX PROTEIN/ ZINC TRANSPORTER"/>
    <property type="match status" value="1"/>
</dbReference>
<dbReference type="PANTHER" id="PTHR11562:SF17">
    <property type="entry name" value="RE54080P-RELATED"/>
    <property type="match status" value="1"/>
</dbReference>
<protein>
    <submittedName>
        <fullName evidence="13">Cation diffusion facilitator family transporter</fullName>
    </submittedName>
</protein>
<feature type="compositionally biased region" description="Basic residues" evidence="9">
    <location>
        <begin position="48"/>
        <end position="63"/>
    </location>
</feature>
<sequence length="358" mass="37999">MSHHHEHEHEHDHAHEHAHEHGQQHGNAPAAQGGKTPHTHGGSGCSHGHSHGHGHDHGHHHHHGDPNTMGRAFAIAIVLNSVFVAIEFGYGFLANSTALMADAGHNLSDVLGLMLAWGAAILAKRLPNGRYTYGLRSSSMLAALFNAMLLMAACGGIAWEAVQQLIHPDPVGGLTVSVVAGVGILINGFSAWLFMAGSKDDVNIRGAYLHMAADAAISLGVLVAGVIVMYTGWNWLDPLVSMLIVGFIVYSTWALLKQSLRMVMAAVPDHIEGEEIAAFLGAQPGVSAVQDLHIWAMSTTETALTVQLVTPQGHPGDAALDAISRQLREEYSIHHATLQVRLGDSSASCSLQTGKHAV</sequence>
<evidence type="ECO:0000259" key="11">
    <source>
        <dbReference type="Pfam" id="PF01545"/>
    </source>
</evidence>
<keyword evidence="4 10" id="KW-0812">Transmembrane</keyword>
<dbReference type="Pfam" id="PF01545">
    <property type="entry name" value="Cation_efflux"/>
    <property type="match status" value="1"/>
</dbReference>
<dbReference type="InterPro" id="IPR027470">
    <property type="entry name" value="Cation_efflux_CTD"/>
</dbReference>
<proteinExistence type="inferred from homology"/>
<evidence type="ECO:0000259" key="12">
    <source>
        <dbReference type="Pfam" id="PF16916"/>
    </source>
</evidence>
<feature type="domain" description="Cation efflux protein cytoplasmic" evidence="12">
    <location>
        <begin position="268"/>
        <end position="340"/>
    </location>
</feature>
<dbReference type="InterPro" id="IPR027469">
    <property type="entry name" value="Cation_efflux_TMD_sf"/>
</dbReference>
<dbReference type="InterPro" id="IPR036837">
    <property type="entry name" value="Cation_efflux_CTD_sf"/>
</dbReference>
<dbReference type="Pfam" id="PF16916">
    <property type="entry name" value="ZT_dimer"/>
    <property type="match status" value="1"/>
</dbReference>
<comment type="caution">
    <text evidence="13">The sequence shown here is derived from an EMBL/GenBank/DDBJ whole genome shotgun (WGS) entry which is preliminary data.</text>
</comment>
<feature type="transmembrane region" description="Helical" evidence="10">
    <location>
        <begin position="72"/>
        <end position="90"/>
    </location>
</feature>
<keyword evidence="7" id="KW-0406">Ion transport</keyword>
<evidence type="ECO:0000313" key="14">
    <source>
        <dbReference type="Proteomes" id="UP000735592"/>
    </source>
</evidence>
<organism evidence="13 14">
    <name type="scientific">Pseudoduganella danionis</name>
    <dbReference type="NCBI Taxonomy" id="1890295"/>
    <lineage>
        <taxon>Bacteria</taxon>
        <taxon>Pseudomonadati</taxon>
        <taxon>Pseudomonadota</taxon>
        <taxon>Betaproteobacteria</taxon>
        <taxon>Burkholderiales</taxon>
        <taxon>Oxalobacteraceae</taxon>
        <taxon>Telluria group</taxon>
        <taxon>Pseudoduganella</taxon>
    </lineage>
</organism>
<gene>
    <name evidence="13" type="ORF">GM655_00920</name>
</gene>
<reference evidence="13 14" key="1">
    <citation type="submission" date="2019-11" db="EMBL/GenBank/DDBJ databases">
        <title>Type strains purchased from KCTC, JCM and DSMZ.</title>
        <authorList>
            <person name="Lu H."/>
        </authorList>
    </citation>
    <scope>NUCLEOTIDE SEQUENCE [LARGE SCALE GENOMIC DNA]</scope>
    <source>
        <strain evidence="13 14">DSM 103461</strain>
    </source>
</reference>
<keyword evidence="5" id="KW-0864">Zinc transport</keyword>